<dbReference type="PATRIC" id="fig|76731.3.peg.4654"/>
<dbReference type="InterPro" id="IPR007863">
    <property type="entry name" value="Peptidase_M16_C"/>
</dbReference>
<gene>
    <name evidence="1" type="ORF">RD2015_4543</name>
</gene>
<dbReference type="Pfam" id="PF00675">
    <property type="entry name" value="Peptidase_M16"/>
    <property type="match status" value="2"/>
</dbReference>
<dbReference type="AlphaFoldDB" id="A0A0U3CK56"/>
<keyword evidence="1" id="KW-0378">Hydrolase</keyword>
<sequence precursor="true">MRIKTLTLAVWAALNVGGLGAASAWAAAPAQPGSAITADGGTLQVKLEKVKLANGFEVILVEDHRLPLVAFNLWVHAGPRNEAKGQTGFAHLFEHLMFAGTRHIPRGQADQIIDAAGGTDSNGSTDFDRTNYFFTLPSNQLELGLWLKSDMLGYMIDEVDSVALANQQDVVRNERRQSVENRPYGIVEEALFHALYPEDHPYYASVIGSHADIQSIKLEDVKAFARRYYRPNNATLVLAGDFNPAEARKLVEKYFGPLKAGEAVPPVQVPQPKITEEKRIAVTDRIELPRLNIAWQTPAVFQPGDAELDVASHVLGGGKSSRLYKTLVYDKQLAQSVSVQQYSLSLGSVFGIEVVARPGKSLEEIEKLVDDAVAELSQNPPTPEEMGRARAAIETGLLSRLEKLQGLADQINYYNQQAGDPNYIAKDLGRYQSMTAAQVRDAVAQQLKKQSRVVLYATPGEQKLAPEVPTPPMPTKAAKGERESLNADAAWRKTQPKGTKAKPLTLPEGHRFTLANGLTVIQVANPGLPLVSASLVVRAGQSANPADKPGLASFTAAMLEQGTQSRGAQQIADEAGSLGATLTSSSSRDEARVEVSSLKRNFAQSLALLADVTQNPAFAEDEVTRLKGVRLAALAQQREQAPAVASLVGNRVVYGEGHPLAANGLGTETSIQATDATQLRQFWQTHYRPDQAALVVAGDLTEAELKPLAEKLFGGWVKPTSAAPVPSTAAPKPVAARVVLVDKPNSPQTALAVVAPGPKAGVPQAADIKVMNAAMGGLFTSRINTQLREVKGYTYGVYSGFSMNRDSGSFGIRGSVRTDVTGPALSDMFKEIEGMRAKPMGAAELNRVRNAQLLALPGLFDTNRVMASSYASEWAVGQPLDSITSLPRKYNAVTATSALQAARSYVDPAGLIVVAVGDQAKVLPQLQSWGRKPLEIRDVNGALLPVAAPAAPATPAAPAAPASAPAKP</sequence>
<accession>A0A0U3CK56</accession>
<organism evidence="1 2">
    <name type="scientific">Roseateles depolymerans</name>
    <dbReference type="NCBI Taxonomy" id="76731"/>
    <lineage>
        <taxon>Bacteria</taxon>
        <taxon>Pseudomonadati</taxon>
        <taxon>Pseudomonadota</taxon>
        <taxon>Betaproteobacteria</taxon>
        <taxon>Burkholderiales</taxon>
        <taxon>Sphaerotilaceae</taxon>
        <taxon>Roseateles</taxon>
    </lineage>
</organism>
<dbReference type="SUPFAM" id="SSF63411">
    <property type="entry name" value="LuxS/MPP-like metallohydrolase"/>
    <property type="match status" value="4"/>
</dbReference>
<protein>
    <submittedName>
        <fullName evidence="1">Zinc protease-like peptidase</fullName>
    </submittedName>
</protein>
<proteinExistence type="predicted"/>
<dbReference type="GO" id="GO:0046872">
    <property type="term" value="F:metal ion binding"/>
    <property type="evidence" value="ECO:0007669"/>
    <property type="project" value="InterPro"/>
</dbReference>
<name>A0A0U3CK56_9BURK</name>
<dbReference type="RefSeq" id="WP_170156735.1">
    <property type="nucleotide sequence ID" value="NZ_CP013729.1"/>
</dbReference>
<reference evidence="1 2" key="1">
    <citation type="submission" date="2015-12" db="EMBL/GenBank/DDBJ databases">
        <title>Complete genome of Roseateles depolymerans KCTC 42856.</title>
        <authorList>
            <person name="Kim K.M."/>
        </authorList>
    </citation>
    <scope>NUCLEOTIDE SEQUENCE [LARGE SCALE GENOMIC DNA]</scope>
    <source>
        <strain evidence="1 2">KCTC 42856</strain>
    </source>
</reference>
<dbReference type="Pfam" id="PF05193">
    <property type="entry name" value="Peptidase_M16_C"/>
    <property type="match status" value="2"/>
</dbReference>
<dbReference type="Proteomes" id="UP000060699">
    <property type="component" value="Chromosome"/>
</dbReference>
<dbReference type="InterPro" id="IPR011765">
    <property type="entry name" value="Pept_M16_N"/>
</dbReference>
<dbReference type="EMBL" id="CP013729">
    <property type="protein sequence ID" value="ALV08984.1"/>
    <property type="molecule type" value="Genomic_DNA"/>
</dbReference>
<keyword evidence="2" id="KW-1185">Reference proteome</keyword>
<keyword evidence="1" id="KW-0645">Protease</keyword>
<dbReference type="Gene3D" id="3.30.830.10">
    <property type="entry name" value="Metalloenzyme, LuxS/M16 peptidase-like"/>
    <property type="match status" value="4"/>
</dbReference>
<dbReference type="InterPro" id="IPR011249">
    <property type="entry name" value="Metalloenz_LuxS/M16"/>
</dbReference>
<dbReference type="InterPro" id="IPR050361">
    <property type="entry name" value="MPP/UQCRC_Complex"/>
</dbReference>
<dbReference type="PANTHER" id="PTHR11851:SF224">
    <property type="entry name" value="PROCESSING PROTEASE"/>
    <property type="match status" value="1"/>
</dbReference>
<evidence type="ECO:0000313" key="1">
    <source>
        <dbReference type="EMBL" id="ALV08984.1"/>
    </source>
</evidence>
<evidence type="ECO:0000313" key="2">
    <source>
        <dbReference type="Proteomes" id="UP000060699"/>
    </source>
</evidence>
<dbReference type="STRING" id="76731.RD2015_4543"/>
<dbReference type="GO" id="GO:0008233">
    <property type="term" value="F:peptidase activity"/>
    <property type="evidence" value="ECO:0007669"/>
    <property type="project" value="UniProtKB-KW"/>
</dbReference>
<dbReference type="PANTHER" id="PTHR11851">
    <property type="entry name" value="METALLOPROTEASE"/>
    <property type="match status" value="1"/>
</dbReference>
<dbReference type="KEGG" id="rdp:RD2015_4543"/>
<dbReference type="GO" id="GO:0006508">
    <property type="term" value="P:proteolysis"/>
    <property type="evidence" value="ECO:0007669"/>
    <property type="project" value="UniProtKB-KW"/>
</dbReference>